<feature type="compositionally biased region" description="Low complexity" evidence="1">
    <location>
        <begin position="1028"/>
        <end position="1039"/>
    </location>
</feature>
<accession>A0AAD5RRP7</accession>
<feature type="compositionally biased region" description="Polar residues" evidence="1">
    <location>
        <begin position="821"/>
        <end position="831"/>
    </location>
</feature>
<feature type="region of interest" description="Disordered" evidence="1">
    <location>
        <begin position="762"/>
        <end position="949"/>
    </location>
</feature>
<feature type="compositionally biased region" description="Low complexity" evidence="1">
    <location>
        <begin position="1145"/>
        <end position="1177"/>
    </location>
</feature>
<feature type="compositionally biased region" description="Basic and acidic residues" evidence="1">
    <location>
        <begin position="631"/>
        <end position="641"/>
    </location>
</feature>
<dbReference type="InterPro" id="IPR015915">
    <property type="entry name" value="Kelch-typ_b-propeller"/>
</dbReference>
<feature type="compositionally biased region" description="Acidic residues" evidence="1">
    <location>
        <begin position="439"/>
        <end position="450"/>
    </location>
</feature>
<gene>
    <name evidence="4" type="ORF">MKZ38_001148</name>
</gene>
<dbReference type="EMBL" id="JAKWBI020000129">
    <property type="protein sequence ID" value="KAJ2901958.1"/>
    <property type="molecule type" value="Genomic_DNA"/>
</dbReference>
<feature type="chain" id="PRO_5041925634" evidence="3">
    <location>
        <begin position="36"/>
        <end position="1349"/>
    </location>
</feature>
<dbReference type="Proteomes" id="UP001201980">
    <property type="component" value="Unassembled WGS sequence"/>
</dbReference>
<name>A0AAD5RRP7_9PEZI</name>
<feature type="compositionally biased region" description="Basic and acidic residues" evidence="1">
    <location>
        <begin position="1048"/>
        <end position="1069"/>
    </location>
</feature>
<feature type="compositionally biased region" description="Basic and acidic residues" evidence="1">
    <location>
        <begin position="1312"/>
        <end position="1335"/>
    </location>
</feature>
<feature type="compositionally biased region" description="Basic and acidic residues" evidence="1">
    <location>
        <begin position="775"/>
        <end position="784"/>
    </location>
</feature>
<keyword evidence="2" id="KW-0472">Membrane</keyword>
<comment type="caution">
    <text evidence="4">The sequence shown here is derived from an EMBL/GenBank/DDBJ whole genome shotgun (WGS) entry which is preliminary data.</text>
</comment>
<keyword evidence="3" id="KW-0732">Signal</keyword>
<proteinExistence type="predicted"/>
<keyword evidence="2" id="KW-0812">Transmembrane</keyword>
<feature type="compositionally biased region" description="Basic and acidic residues" evidence="1">
    <location>
        <begin position="995"/>
        <end position="1006"/>
    </location>
</feature>
<feature type="compositionally biased region" description="Polar residues" evidence="1">
    <location>
        <begin position="642"/>
        <end position="653"/>
    </location>
</feature>
<reference evidence="4" key="1">
    <citation type="submission" date="2022-07" db="EMBL/GenBank/DDBJ databases">
        <title>Draft genome sequence of Zalerion maritima ATCC 34329, a (micro)plastics degrading marine fungus.</title>
        <authorList>
            <person name="Paco A."/>
            <person name="Goncalves M.F.M."/>
            <person name="Rocha-Santos T.A.P."/>
            <person name="Alves A."/>
        </authorList>
    </citation>
    <scope>NUCLEOTIDE SEQUENCE</scope>
    <source>
        <strain evidence="4">ATCC 34329</strain>
    </source>
</reference>
<feature type="compositionally biased region" description="Polar residues" evidence="1">
    <location>
        <begin position="735"/>
        <end position="748"/>
    </location>
</feature>
<evidence type="ECO:0000313" key="5">
    <source>
        <dbReference type="Proteomes" id="UP001201980"/>
    </source>
</evidence>
<evidence type="ECO:0000256" key="1">
    <source>
        <dbReference type="SAM" id="MobiDB-lite"/>
    </source>
</evidence>
<feature type="transmembrane region" description="Helical" evidence="2">
    <location>
        <begin position="458"/>
        <end position="481"/>
    </location>
</feature>
<feature type="signal peptide" evidence="3">
    <location>
        <begin position="1"/>
        <end position="35"/>
    </location>
</feature>
<keyword evidence="5" id="KW-1185">Reference proteome</keyword>
<feature type="compositionally biased region" description="Basic and acidic residues" evidence="1">
    <location>
        <begin position="1238"/>
        <end position="1266"/>
    </location>
</feature>
<dbReference type="SUPFAM" id="SSF117281">
    <property type="entry name" value="Kelch motif"/>
    <property type="match status" value="1"/>
</dbReference>
<evidence type="ECO:0000256" key="3">
    <source>
        <dbReference type="SAM" id="SignalP"/>
    </source>
</evidence>
<organism evidence="4 5">
    <name type="scientific">Zalerion maritima</name>
    <dbReference type="NCBI Taxonomy" id="339359"/>
    <lineage>
        <taxon>Eukaryota</taxon>
        <taxon>Fungi</taxon>
        <taxon>Dikarya</taxon>
        <taxon>Ascomycota</taxon>
        <taxon>Pezizomycotina</taxon>
        <taxon>Sordariomycetes</taxon>
        <taxon>Lulworthiomycetidae</taxon>
        <taxon>Lulworthiales</taxon>
        <taxon>Lulworthiaceae</taxon>
        <taxon>Zalerion</taxon>
    </lineage>
</organism>
<evidence type="ECO:0000313" key="4">
    <source>
        <dbReference type="EMBL" id="KAJ2901958.1"/>
    </source>
</evidence>
<feature type="compositionally biased region" description="Polar residues" evidence="1">
    <location>
        <begin position="864"/>
        <end position="885"/>
    </location>
</feature>
<feature type="region of interest" description="Disordered" evidence="1">
    <location>
        <begin position="430"/>
        <end position="454"/>
    </location>
</feature>
<feature type="region of interest" description="Disordered" evidence="1">
    <location>
        <begin position="1279"/>
        <end position="1349"/>
    </location>
</feature>
<feature type="region of interest" description="Disordered" evidence="1">
    <location>
        <begin position="578"/>
        <end position="600"/>
    </location>
</feature>
<feature type="region of interest" description="Disordered" evidence="1">
    <location>
        <begin position="630"/>
        <end position="748"/>
    </location>
</feature>
<feature type="compositionally biased region" description="Low complexity" evidence="1">
    <location>
        <begin position="785"/>
        <end position="802"/>
    </location>
</feature>
<dbReference type="Gene3D" id="2.120.10.80">
    <property type="entry name" value="Kelch-type beta propeller"/>
    <property type="match status" value="1"/>
</dbReference>
<protein>
    <submittedName>
        <fullName evidence="4">Uncharacterized protein</fullName>
    </submittedName>
</protein>
<feature type="region of interest" description="Disordered" evidence="1">
    <location>
        <begin position="987"/>
        <end position="1266"/>
    </location>
</feature>
<feature type="compositionally biased region" description="Polar residues" evidence="1">
    <location>
        <begin position="762"/>
        <end position="771"/>
    </location>
</feature>
<sequence>MPPPGPNAASRHTNFSTLIILTTLLLTLLPFPVSAVYPPTSLLYRPSDNQTESLAYLFLPDDSGTINLYGLNASTKLDVSSVSSSWSELSTSLPFVDERSATSSFSPSIADDGTLYVFAGDCSEESSELWAFELYDDAQSGSWTRVVTLDATGPYFLGSSTAFSTTLEPAMGNPTIYSWGGMCPIADATEDTWVSNATYTSNMTKIRTAEDEDYYSSQHLKSEGPVAEAGFTFTALSPIEVTAADTITQQVNLMVLGGHTSAAFVNMSTAAVWSLPEESWGFVYISDPSTSSSGELAMPSDLPTSVDPRSGHTAVLSEDGSTMVVYGGWIGDTSTAAQPQLAIVNIGVGYGGTGRWSWEIPDSQPEGPGIYGHGAALLPGNTMMVYGGYNISGSLLSKRTTESTVNSNAQFFNLTSGSWLTNYTNPNYNPDIFSGDGDGSTDDNDSEGEDNSSNQKKLGLGLGIGLGLSAALGVIFFFFCYRRRLRRHKSQRDETVRSLAQDHRQFLQSDDEEYMHPMAERGTGFFPWSGNGGDWYTGGGDAYSHGSRSLGYETLRNSGNHPLVTGWASHSAPSLAYQAPPVTRKPGLRTPKGYYVPGSSSGEFMRGAAGGRAKGSGPIHPIYEADEEMEGKDVDEMRDSDLSPSGPSTPTDNKLSDPFATPTQATVSISAPAAAAGIQPKSPERGASSRHSQVDPDVEDWTADVNEAEKLLNRMTSKKGRTSPSRVVAEEDNRTTSNLSDRSATTVNSVSSRFRMFGLGSNSHVGTSGANQKGKGKDVLDDGRTGSSDSSDKSFSTARSSFPTLQAEGPSLLFGSKGSPHGSNMKATTALRTGDVPEEEKFIPGSPSKMKPRPGWLGSLRRVFSTSGAQGNRGGQPSPTGSNLTDRSDRRKSISSNDFEAPRLAGLNPALLRRKQGKHAWKEEHDGLEYTPAEGGSSNRNRNRAGDDSDWDIEKAVEQRLVQVMFTVPRERLRVVNAEIEKEEEVVVVDPTPVEESRNPMEDARVSETPPPLQTVTEAEPAQERRSTSGGARRASGTRKAYQSSSRKPNDSARKASEGETRPDPHQPLDVDIAVSDPDVGVQVELIRRTPSPDMASSSALGGSTPARHRRDDSDPFQDPPSASDEVHIARAEANQGLLSLPPINTTTPLSSTLAPSSTNASHLSPSPVVRNPSPSISLPPPTPVRLARDLDRAGFSPGGGLAVPEQHHHDDSSSERTDFTVSSAGGARTAEMVWFERVQRMDRQDRERGREAEEEREEMIRREADRVAAEREGMLQLGGGLLGSATPAGPSTAGGGNATGVREQPGTPGESPRRKTRVLEMVDSIESLRREAKGRGSGAGTPTRSPQK</sequence>
<feature type="compositionally biased region" description="Basic and acidic residues" evidence="1">
    <location>
        <begin position="1206"/>
        <end position="1219"/>
    </location>
</feature>
<keyword evidence="2" id="KW-1133">Transmembrane helix</keyword>
<evidence type="ECO:0000256" key="2">
    <source>
        <dbReference type="SAM" id="Phobius"/>
    </source>
</evidence>